<dbReference type="InterPro" id="IPR028884">
    <property type="entry name" value="Trm82"/>
</dbReference>
<feature type="compositionally biased region" description="Acidic residues" evidence="6">
    <location>
        <begin position="100"/>
        <end position="112"/>
    </location>
</feature>
<dbReference type="GeneID" id="5654448"/>
<dbReference type="VEuPathDB" id="TriTrypDB:LMJFC_330013000"/>
<dbReference type="VEuPathDB" id="TriTrypDB:LMJLV39_330012400"/>
<dbReference type="PANTHER" id="PTHR16288:SF0">
    <property type="entry name" value="TRNA (GUANINE-N(7)-)-METHYLTRANSFERASE NON-CATALYTIC SUBUNIT WDR4"/>
    <property type="match status" value="1"/>
</dbReference>
<dbReference type="Gene3D" id="2.130.10.10">
    <property type="entry name" value="YVTN repeat-like/Quinoprotein amine dehydrogenase"/>
    <property type="match status" value="1"/>
</dbReference>
<keyword evidence="4" id="KW-0677">Repeat</keyword>
<dbReference type="eggNOG" id="ENOG502RYW8">
    <property type="taxonomic scope" value="Eukaryota"/>
</dbReference>
<dbReference type="EMBL" id="FR796429">
    <property type="protein sequence ID" value="CAJ06044.1"/>
    <property type="molecule type" value="Genomic_DNA"/>
</dbReference>
<dbReference type="STRING" id="5664.Q4Q4F0"/>
<dbReference type="HOGENOM" id="CLU_468899_0_0_1"/>
<dbReference type="AlphaFoldDB" id="Q4Q4F0"/>
<feature type="compositionally biased region" description="Acidic residues" evidence="6">
    <location>
        <begin position="544"/>
        <end position="560"/>
    </location>
</feature>
<keyword evidence="5" id="KW-0539">Nucleus</keyword>
<name>Q4Q4F0_LEIMA</name>
<dbReference type="Proteomes" id="UP000000542">
    <property type="component" value="Chromosome 33"/>
</dbReference>
<dbReference type="GO" id="GO:0036265">
    <property type="term" value="P:RNA (guanine-N7)-methylation"/>
    <property type="evidence" value="ECO:0007669"/>
    <property type="project" value="InterPro"/>
</dbReference>
<dbReference type="VEuPathDB" id="TriTrypDB:LMJSD75_330012200"/>
<proteinExistence type="predicted"/>
<evidence type="ECO:0000256" key="3">
    <source>
        <dbReference type="ARBA" id="ARBA00022694"/>
    </source>
</evidence>
<dbReference type="GO" id="GO:0005634">
    <property type="term" value="C:nucleus"/>
    <property type="evidence" value="ECO:0000318"/>
    <property type="project" value="GO_Central"/>
</dbReference>
<dbReference type="PANTHER" id="PTHR16288">
    <property type="entry name" value="WD40 REPEAT PROTEIN 4"/>
    <property type="match status" value="1"/>
</dbReference>
<dbReference type="VEuPathDB" id="TriTrypDB:LmjF.33.0570"/>
<evidence type="ECO:0000256" key="5">
    <source>
        <dbReference type="ARBA" id="ARBA00023242"/>
    </source>
</evidence>
<evidence type="ECO:0000256" key="6">
    <source>
        <dbReference type="SAM" id="MobiDB-lite"/>
    </source>
</evidence>
<gene>
    <name evidence="7" type="ORF">LMJF_33_0570</name>
</gene>
<dbReference type="KEGG" id="lma:LMJF_33_0570"/>
<dbReference type="InterPro" id="IPR015943">
    <property type="entry name" value="WD40/YVTN_repeat-like_dom_sf"/>
</dbReference>
<dbReference type="GO" id="GO:0031981">
    <property type="term" value="C:nuclear lumen"/>
    <property type="evidence" value="ECO:0000266"/>
    <property type="project" value="GeneDB"/>
</dbReference>
<feature type="region of interest" description="Disordered" evidence="6">
    <location>
        <begin position="91"/>
        <end position="112"/>
    </location>
</feature>
<evidence type="ECO:0000256" key="2">
    <source>
        <dbReference type="ARBA" id="ARBA00022574"/>
    </source>
</evidence>
<dbReference type="GO" id="GO:0043527">
    <property type="term" value="C:tRNA methyltransferase complex"/>
    <property type="evidence" value="ECO:0000318"/>
    <property type="project" value="GO_Central"/>
</dbReference>
<protein>
    <submittedName>
        <fullName evidence="7">Uncharacterized protein</fullName>
    </submittedName>
</protein>
<evidence type="ECO:0000313" key="8">
    <source>
        <dbReference type="Proteomes" id="UP000000542"/>
    </source>
</evidence>
<keyword evidence="2" id="KW-0853">WD repeat</keyword>
<dbReference type="InterPro" id="IPR036322">
    <property type="entry name" value="WD40_repeat_dom_sf"/>
</dbReference>
<dbReference type="GO" id="GO:0005829">
    <property type="term" value="C:cytosol"/>
    <property type="evidence" value="ECO:0000318"/>
    <property type="project" value="GO_Central"/>
</dbReference>
<accession>Q4Q4F0</accession>
<dbReference type="OMA" id="KAEYWKP"/>
<dbReference type="SUPFAM" id="SSF50978">
    <property type="entry name" value="WD40 repeat-like"/>
    <property type="match status" value="1"/>
</dbReference>
<dbReference type="InParanoid" id="Q4Q4F0"/>
<dbReference type="GO" id="GO:0006400">
    <property type="term" value="P:tRNA modification"/>
    <property type="evidence" value="ECO:0000318"/>
    <property type="project" value="GO_Central"/>
</dbReference>
<dbReference type="RefSeq" id="XP_001685798.1">
    <property type="nucleotide sequence ID" value="XM_001685746.1"/>
</dbReference>
<reference evidence="7 8" key="1">
    <citation type="journal article" date="2005" name="Science">
        <title>The genome of the kinetoplastid parasite, Leishmania major.</title>
        <authorList>
            <person name="Ivens A.C."/>
            <person name="Peacock C.S."/>
            <person name="Worthey E.A."/>
            <person name="Murphy L."/>
            <person name="Aggarwal G."/>
            <person name="Berriman M."/>
            <person name="Sisk E."/>
            <person name="Rajandream M.A."/>
            <person name="Adlem E."/>
            <person name="Aert R."/>
            <person name="Anupama A."/>
            <person name="Apostolou Z."/>
            <person name="Attipoe P."/>
            <person name="Bason N."/>
            <person name="Bauser C."/>
            <person name="Beck A."/>
            <person name="Beverley S.M."/>
            <person name="Bianchettin G."/>
            <person name="Borzym K."/>
            <person name="Bothe G."/>
            <person name="Bruschi C.V."/>
            <person name="Collins M."/>
            <person name="Cadag E."/>
            <person name="Ciarloni L."/>
            <person name="Clayton C."/>
            <person name="Coulson R.M."/>
            <person name="Cronin A."/>
            <person name="Cruz A.K."/>
            <person name="Davies R.M."/>
            <person name="De Gaudenzi J."/>
            <person name="Dobson D.E."/>
            <person name="Duesterhoeft A."/>
            <person name="Fazelina G."/>
            <person name="Fosker N."/>
            <person name="Frasch A.C."/>
            <person name="Fraser A."/>
            <person name="Fuchs M."/>
            <person name="Gabel C."/>
            <person name="Goble A."/>
            <person name="Goffeau A."/>
            <person name="Harris D."/>
            <person name="Hertz-Fowler C."/>
            <person name="Hilbert H."/>
            <person name="Horn D."/>
            <person name="Huang Y."/>
            <person name="Klages S."/>
            <person name="Knights A."/>
            <person name="Kube M."/>
            <person name="Larke N."/>
            <person name="Litvin L."/>
            <person name="Lord A."/>
            <person name="Louie T."/>
            <person name="Marra M."/>
            <person name="Masuy D."/>
            <person name="Matthews K."/>
            <person name="Michaeli S."/>
            <person name="Mottram J.C."/>
            <person name="Muller-Auer S."/>
            <person name="Munden H."/>
            <person name="Nelson S."/>
            <person name="Norbertczak H."/>
            <person name="Oliver K."/>
            <person name="O'neil S."/>
            <person name="Pentony M."/>
            <person name="Pohl T.M."/>
            <person name="Price C."/>
            <person name="Purnelle B."/>
            <person name="Quail M.A."/>
            <person name="Rabbinowitsch E."/>
            <person name="Reinhardt R."/>
            <person name="Rieger M."/>
            <person name="Rinta J."/>
            <person name="Robben J."/>
            <person name="Robertson L."/>
            <person name="Ruiz J.C."/>
            <person name="Rutter S."/>
            <person name="Saunders D."/>
            <person name="Schafer M."/>
            <person name="Schein J."/>
            <person name="Schwartz D.C."/>
            <person name="Seeger K."/>
            <person name="Seyler A."/>
            <person name="Sharp S."/>
            <person name="Shin H."/>
            <person name="Sivam D."/>
            <person name="Squares R."/>
            <person name="Squares S."/>
            <person name="Tosato V."/>
            <person name="Vogt C."/>
            <person name="Volckaert G."/>
            <person name="Wambutt R."/>
            <person name="Warren T."/>
            <person name="Wedler H."/>
            <person name="Woodward J."/>
            <person name="Zhou S."/>
            <person name="Zimmermann W."/>
            <person name="Smith D.F."/>
            <person name="Blackwell J.M."/>
            <person name="Stuart K.D."/>
            <person name="Barrell B."/>
            <person name="Myler P.J."/>
        </authorList>
    </citation>
    <scope>NUCLEOTIDE SEQUENCE [LARGE SCALE GENOMIC DNA]</scope>
    <source>
        <strain evidence="8">MHOM/IL/81/Friedlin</strain>
    </source>
</reference>
<comment type="subcellular location">
    <subcellularLocation>
        <location evidence="1">Nucleus</location>
    </subcellularLocation>
</comment>
<evidence type="ECO:0000256" key="4">
    <source>
        <dbReference type="ARBA" id="ARBA00022737"/>
    </source>
</evidence>
<feature type="region of interest" description="Disordered" evidence="6">
    <location>
        <begin position="535"/>
        <end position="582"/>
    </location>
</feature>
<keyword evidence="3" id="KW-0819">tRNA processing</keyword>
<keyword evidence="8" id="KW-1185">Reference proteome</keyword>
<evidence type="ECO:0000313" key="7">
    <source>
        <dbReference type="EMBL" id="CAJ06044.1"/>
    </source>
</evidence>
<sequence>MPRNLSDAPSLSVATLPHKAVVMGFGSKLIIGRYPLDDEASPSPHNSVLVDDGQIVRAVAFLHIPDGPLCVVSAGDNKLINVYNVSSWKQNNPNALQNSSDDDDDDDEGSMDTADILDDEARRKSKANAQPVTLKKQQLAKAEYWKPSYQYGPHTKRITSLATCPEGMIVFADKFGEVYRIRLSWSPSHTIEVDGDATKPARFLLQHFSTISTLCLTAPVPRIEPVAASEERSGVARRRLFTCDKDRHARVSRFPETYVVEQFLWTRNSVQSAVTCVAEISYVEDEAVYDSSYHHNAACVNKHNKSLNAPYSYYVTGTHAGDVHFWAAKNNVPIESDNETFHLIGTFRPRAPGGQPENFGPVVGLTVLTSVMDGFGHLLHPRDCPRGVLIAYEQCSDVFFVPIYDNVGAHAMHPAMVSASRTSLDARPVAMVGCNEATAFVLKRNGHVSFVHLCIVSPSENGMPTKTCSFNANMPTEVQELPVRMPYLEERIKAVMCGPAAVEEGVQTAAEADRLSELEALDLCASWRYEVVDPRTRRRGNSEVDGDDGSNESGGDESEETGSAPKKGNGKKKARVETERAH</sequence>
<evidence type="ECO:0000256" key="1">
    <source>
        <dbReference type="ARBA" id="ARBA00004123"/>
    </source>
</evidence>
<reference evidence="7 8" key="2">
    <citation type="journal article" date="2011" name="Genome Res.">
        <title>Chromosome and gene copy number variation allow major structural change between species and strains of Leishmania.</title>
        <authorList>
            <person name="Rogers M.B."/>
            <person name="Hilley J.D."/>
            <person name="Dickens N.J."/>
            <person name="Wilkes J."/>
            <person name="Bates P.A."/>
            <person name="Depledge D.P."/>
            <person name="Harris D."/>
            <person name="Her Y."/>
            <person name="Herzyk P."/>
            <person name="Imamura H."/>
            <person name="Otto T.D."/>
            <person name="Sanders M."/>
            <person name="Seeger K."/>
            <person name="Dujardin J.C."/>
            <person name="Berriman M."/>
            <person name="Smith D.F."/>
            <person name="Hertz-Fowler C."/>
            <person name="Mottram J.C."/>
        </authorList>
    </citation>
    <scope>NUCLEOTIDE SEQUENCE [LARGE SCALE GENOMIC DNA]</scope>
    <source>
        <strain evidence="8">MHOM/IL/81/Friedlin</strain>
    </source>
</reference>
<organism evidence="7 8">
    <name type="scientific">Leishmania major</name>
    <dbReference type="NCBI Taxonomy" id="5664"/>
    <lineage>
        <taxon>Eukaryota</taxon>
        <taxon>Discoba</taxon>
        <taxon>Euglenozoa</taxon>
        <taxon>Kinetoplastea</taxon>
        <taxon>Metakinetoplastina</taxon>
        <taxon>Trypanosomatida</taxon>
        <taxon>Trypanosomatidae</taxon>
        <taxon>Leishmaniinae</taxon>
        <taxon>Leishmania</taxon>
    </lineage>
</organism>